<feature type="transmembrane region" description="Helical" evidence="7">
    <location>
        <begin position="81"/>
        <end position="103"/>
    </location>
</feature>
<evidence type="ECO:0000256" key="4">
    <source>
        <dbReference type="ARBA" id="ARBA00022989"/>
    </source>
</evidence>
<dbReference type="PANTHER" id="PTHR10283">
    <property type="entry name" value="SOLUTE CARRIER FAMILY 13 MEMBER"/>
    <property type="match status" value="1"/>
</dbReference>
<dbReference type="GO" id="GO:0015556">
    <property type="term" value="F:C4-dicarboxylate transmembrane transporter activity"/>
    <property type="evidence" value="ECO:0007669"/>
    <property type="project" value="UniProtKB-ARBA"/>
</dbReference>
<sequence length="657" mass="72068">MASLKKTFRLIPVYWRLVTAILMPLLLSPIILTTDSKSAKAGYLLTLLTVYMVLELLPIAGVVLLTLFLVPTIGLATTSEFAKYFMNDTMFLFLSVLIMAISIEEVNLHNRLALLALRTIGVSPSRLILGFLLISGFLSMWMSNFAVTLMILPIAVAVTETLTPEDPPLSTPEDPPLLTSRSHSRRPSVTFQEYEENRAASRHGSAFLAKRRASNVSIAPFTHEMLFAAIEETSAERADANEATAFLDESIKELGHRSPIKVVVTEPEETEETRGKMESARELTKAFQLSIAYGANIGGMATLIGTYNNMLLRMIVEGSYGTDTAFNFLSFSMVAAPIVFLALFTTWLIFCVLYVPGWLKNWRKARPDSDKAALRTLNQKLHQLGPIKNGEISVLIIFGCVITLWLTRDPKVVPGWGALFAAQEYATDALPVMLGTICLFIVPADFKAFFSGSYEPILQWQRVVARLPWDFFLFAGCLMTLMKLSEVYGLIDSLGAAVPDLSAIPPIVVMLLVSLFGSLISEVMGGGLVAAILLPIFANIAEMTGVNPLYYMMAIALSTQMVFLTPISSFPTLIVYNSGTVTFGEIVKSGIGPKIACLAILLLSLELLGWLVMDIKVFPDWAQQRLASRTGASWNSSATLGTTEFPFASSTNTSWIL</sequence>
<name>A0A1W0WH67_HYPEX</name>
<feature type="transmembrane region" description="Helical" evidence="7">
    <location>
        <begin position="511"/>
        <end position="537"/>
    </location>
</feature>
<dbReference type="Proteomes" id="UP000192578">
    <property type="component" value="Unassembled WGS sequence"/>
</dbReference>
<protein>
    <submittedName>
        <fullName evidence="8">Solute carrier family 13 member 3</fullName>
    </submittedName>
</protein>
<dbReference type="PANTHER" id="PTHR10283:SF82">
    <property type="entry name" value="SOLUTE CARRIER FAMILY 13 MEMBER 2"/>
    <property type="match status" value="1"/>
</dbReference>
<keyword evidence="3 7" id="KW-0812">Transmembrane</keyword>
<feature type="transmembrane region" description="Helical" evidence="7">
    <location>
        <begin position="286"/>
        <end position="308"/>
    </location>
</feature>
<evidence type="ECO:0000313" key="8">
    <source>
        <dbReference type="EMBL" id="OQV14545.1"/>
    </source>
</evidence>
<comment type="caution">
    <text evidence="8">The sequence shown here is derived from an EMBL/GenBank/DDBJ whole genome shotgun (WGS) entry which is preliminary data.</text>
</comment>
<feature type="transmembrane region" description="Helical" evidence="7">
    <location>
        <begin position="390"/>
        <end position="407"/>
    </location>
</feature>
<feature type="transmembrane region" description="Helical" evidence="7">
    <location>
        <begin position="328"/>
        <end position="355"/>
    </location>
</feature>
<dbReference type="AlphaFoldDB" id="A0A1W0WH67"/>
<keyword evidence="5 7" id="KW-0472">Membrane</keyword>
<feature type="transmembrane region" description="Helical" evidence="7">
    <location>
        <begin position="44"/>
        <end position="69"/>
    </location>
</feature>
<evidence type="ECO:0000256" key="7">
    <source>
        <dbReference type="SAM" id="Phobius"/>
    </source>
</evidence>
<keyword evidence="9" id="KW-1185">Reference proteome</keyword>
<comment type="similarity">
    <text evidence="2">Belongs to the SLC13A/DASS transporter (TC 2.A.47) family. NADC subfamily.</text>
</comment>
<evidence type="ECO:0000313" key="9">
    <source>
        <dbReference type="Proteomes" id="UP000192578"/>
    </source>
</evidence>
<comment type="subcellular location">
    <subcellularLocation>
        <location evidence="1">Membrane</location>
        <topology evidence="1">Multi-pass membrane protein</topology>
    </subcellularLocation>
</comment>
<feature type="compositionally biased region" description="Pro residues" evidence="6">
    <location>
        <begin position="165"/>
        <end position="175"/>
    </location>
</feature>
<evidence type="ECO:0000256" key="3">
    <source>
        <dbReference type="ARBA" id="ARBA00022692"/>
    </source>
</evidence>
<feature type="transmembrane region" description="Helical" evidence="7">
    <location>
        <begin position="13"/>
        <end position="32"/>
    </location>
</feature>
<dbReference type="EMBL" id="MTYJ01000103">
    <property type="protein sequence ID" value="OQV14545.1"/>
    <property type="molecule type" value="Genomic_DNA"/>
</dbReference>
<feature type="region of interest" description="Disordered" evidence="6">
    <location>
        <begin position="163"/>
        <end position="191"/>
    </location>
</feature>
<feature type="transmembrane region" description="Helical" evidence="7">
    <location>
        <begin position="591"/>
        <end position="613"/>
    </location>
</feature>
<reference evidence="9" key="1">
    <citation type="submission" date="2017-01" db="EMBL/GenBank/DDBJ databases">
        <title>Comparative genomics of anhydrobiosis in the tardigrade Hypsibius dujardini.</title>
        <authorList>
            <person name="Yoshida Y."/>
            <person name="Koutsovoulos G."/>
            <person name="Laetsch D."/>
            <person name="Stevens L."/>
            <person name="Kumar S."/>
            <person name="Horikawa D."/>
            <person name="Ishino K."/>
            <person name="Komine S."/>
            <person name="Tomita M."/>
            <person name="Blaxter M."/>
            <person name="Arakawa K."/>
        </authorList>
    </citation>
    <scope>NUCLEOTIDE SEQUENCE [LARGE SCALE GENOMIC DNA]</scope>
    <source>
        <strain evidence="9">Z151</strain>
    </source>
</reference>
<feature type="transmembrane region" description="Helical" evidence="7">
    <location>
        <begin position="429"/>
        <end position="450"/>
    </location>
</feature>
<feature type="transmembrane region" description="Helical" evidence="7">
    <location>
        <begin position="549"/>
        <end position="571"/>
    </location>
</feature>
<dbReference type="OrthoDB" id="6493944at2759"/>
<evidence type="ECO:0000256" key="1">
    <source>
        <dbReference type="ARBA" id="ARBA00004141"/>
    </source>
</evidence>
<proteinExistence type="inferred from homology"/>
<evidence type="ECO:0000256" key="2">
    <source>
        <dbReference type="ARBA" id="ARBA00006772"/>
    </source>
</evidence>
<organism evidence="8 9">
    <name type="scientific">Hypsibius exemplaris</name>
    <name type="common">Freshwater tardigrade</name>
    <dbReference type="NCBI Taxonomy" id="2072580"/>
    <lineage>
        <taxon>Eukaryota</taxon>
        <taxon>Metazoa</taxon>
        <taxon>Ecdysozoa</taxon>
        <taxon>Tardigrada</taxon>
        <taxon>Eutardigrada</taxon>
        <taxon>Parachela</taxon>
        <taxon>Hypsibioidea</taxon>
        <taxon>Hypsibiidae</taxon>
        <taxon>Hypsibius</taxon>
    </lineage>
</organism>
<dbReference type="GO" id="GO:0005310">
    <property type="term" value="F:dicarboxylic acid transmembrane transporter activity"/>
    <property type="evidence" value="ECO:0007669"/>
    <property type="project" value="UniProtKB-ARBA"/>
</dbReference>
<evidence type="ECO:0000256" key="6">
    <source>
        <dbReference type="SAM" id="MobiDB-lite"/>
    </source>
</evidence>
<dbReference type="Pfam" id="PF00939">
    <property type="entry name" value="Na_sulph_symp"/>
    <property type="match status" value="1"/>
</dbReference>
<dbReference type="GO" id="GO:0005886">
    <property type="term" value="C:plasma membrane"/>
    <property type="evidence" value="ECO:0007669"/>
    <property type="project" value="TreeGrafter"/>
</dbReference>
<evidence type="ECO:0000256" key="5">
    <source>
        <dbReference type="ARBA" id="ARBA00023136"/>
    </source>
</evidence>
<keyword evidence="4 7" id="KW-1133">Transmembrane helix</keyword>
<gene>
    <name evidence="8" type="ORF">BV898_11266</name>
</gene>
<dbReference type="InterPro" id="IPR001898">
    <property type="entry name" value="SLC13A/DASS"/>
</dbReference>
<accession>A0A1W0WH67</accession>
<feature type="transmembrane region" description="Helical" evidence="7">
    <location>
        <begin position="471"/>
        <end position="491"/>
    </location>
</feature>